<dbReference type="PANTHER" id="PTHR34142">
    <property type="entry name" value="ENDO-BETA-1,4-GLUCANASE A"/>
    <property type="match status" value="1"/>
</dbReference>
<comment type="caution">
    <text evidence="6">The sequence shown here is derived from an EMBL/GenBank/DDBJ whole genome shotgun (WGS) entry which is preliminary data.</text>
</comment>
<dbReference type="GO" id="GO:0016787">
    <property type="term" value="F:hydrolase activity"/>
    <property type="evidence" value="ECO:0007669"/>
    <property type="project" value="UniProtKB-KW"/>
</dbReference>
<dbReference type="PANTHER" id="PTHR34142:SF1">
    <property type="entry name" value="GLYCOSIDE HYDROLASE FAMILY 5 DOMAIN-CONTAINING PROTEIN"/>
    <property type="match status" value="1"/>
</dbReference>
<dbReference type="EMBL" id="JADBEO010000031">
    <property type="protein sequence ID" value="MDR4307721.1"/>
    <property type="molecule type" value="Genomic_DNA"/>
</dbReference>
<accession>A0ABU1DHV8</accession>
<evidence type="ECO:0000256" key="3">
    <source>
        <dbReference type="RuleBase" id="RU361153"/>
    </source>
</evidence>
<evidence type="ECO:0000259" key="5">
    <source>
        <dbReference type="Pfam" id="PF00150"/>
    </source>
</evidence>
<dbReference type="InterPro" id="IPR017853">
    <property type="entry name" value="GH"/>
</dbReference>
<keyword evidence="7" id="KW-1185">Reference proteome</keyword>
<evidence type="ECO:0000313" key="6">
    <source>
        <dbReference type="EMBL" id="MDR4307721.1"/>
    </source>
</evidence>
<dbReference type="RefSeq" id="WP_309392843.1">
    <property type="nucleotide sequence ID" value="NZ_JADBEO010000031.1"/>
</dbReference>
<dbReference type="Gene3D" id="3.20.20.80">
    <property type="entry name" value="Glycosidases"/>
    <property type="match status" value="1"/>
</dbReference>
<keyword evidence="4" id="KW-0732">Signal</keyword>
<comment type="similarity">
    <text evidence="3">Belongs to the glycosyl hydrolase 5 (cellulase A) family.</text>
</comment>
<evidence type="ECO:0000313" key="7">
    <source>
        <dbReference type="Proteomes" id="UP001181622"/>
    </source>
</evidence>
<organism evidence="6 7">
    <name type="scientific">Chelatococcus sambhunathii</name>
    <dbReference type="NCBI Taxonomy" id="363953"/>
    <lineage>
        <taxon>Bacteria</taxon>
        <taxon>Pseudomonadati</taxon>
        <taxon>Pseudomonadota</taxon>
        <taxon>Alphaproteobacteria</taxon>
        <taxon>Hyphomicrobiales</taxon>
        <taxon>Chelatococcaceae</taxon>
        <taxon>Chelatococcus</taxon>
    </lineage>
</organism>
<feature type="signal peptide" evidence="4">
    <location>
        <begin position="1"/>
        <end position="22"/>
    </location>
</feature>
<gene>
    <name evidence="6" type="ORF">IHQ68_13945</name>
</gene>
<keyword evidence="2 3" id="KW-0326">Glycosidase</keyword>
<feature type="chain" id="PRO_5046157003" evidence="4">
    <location>
        <begin position="23"/>
        <end position="344"/>
    </location>
</feature>
<protein>
    <submittedName>
        <fullName evidence="6">Glycoside hydrolase family 5 protein</fullName>
    </submittedName>
</protein>
<feature type="domain" description="Glycoside hydrolase family 5" evidence="5">
    <location>
        <begin position="49"/>
        <end position="301"/>
    </location>
</feature>
<dbReference type="InterPro" id="IPR001547">
    <property type="entry name" value="Glyco_hydro_5"/>
</dbReference>
<dbReference type="SUPFAM" id="SSF51445">
    <property type="entry name" value="(Trans)glycosidases"/>
    <property type="match status" value="1"/>
</dbReference>
<evidence type="ECO:0000256" key="1">
    <source>
        <dbReference type="ARBA" id="ARBA00022801"/>
    </source>
</evidence>
<name>A0ABU1DHV8_9HYPH</name>
<reference evidence="6" key="1">
    <citation type="submission" date="2020-10" db="EMBL/GenBank/DDBJ databases">
        <authorList>
            <person name="Abbas A."/>
            <person name="Razzaq R."/>
            <person name="Waqas M."/>
            <person name="Abbas N."/>
            <person name="Nielsen T.K."/>
            <person name="Hansen L.H."/>
            <person name="Hussain S."/>
            <person name="Shahid M."/>
        </authorList>
    </citation>
    <scope>NUCLEOTIDE SEQUENCE</scope>
    <source>
        <strain evidence="6">S14</strain>
    </source>
</reference>
<sequence length="344" mass="36915">MSGKTALAVALALATAVSQAFAEPCLRGVNLSGADFGPTPGRPNFDYAYPDAAAFDRLAANGGTAVRLPFRWERLQPKPNAPFDKGELARLDGAVKAANAAGLTVIVDPHDYAYYRGKRIGSADAPVAQFVDLWKRLATHFKGNPRTVFSLMNEPYDVQAADWAKTSQAAVDAIRKTGALQMIIVPGTAYTGAHSWSSELAVGRNDVEMARVSDPLGRMAYDFHQYLDADFSGRQPECSGAERALKAIDDVTAWLRAGGRRGFLGEFAASERPDCVAALTAMVRKMNDAPDAWIGWTAWGAGAWWPKDYPFNLEPTDAGERPQMAALKPLMANGGSACDLGGRS</sequence>
<proteinExistence type="inferred from homology"/>
<evidence type="ECO:0000256" key="2">
    <source>
        <dbReference type="ARBA" id="ARBA00023295"/>
    </source>
</evidence>
<keyword evidence="1 3" id="KW-0378">Hydrolase</keyword>
<evidence type="ECO:0000256" key="4">
    <source>
        <dbReference type="SAM" id="SignalP"/>
    </source>
</evidence>
<dbReference type="Pfam" id="PF00150">
    <property type="entry name" value="Cellulase"/>
    <property type="match status" value="1"/>
</dbReference>
<dbReference type="Proteomes" id="UP001181622">
    <property type="component" value="Unassembled WGS sequence"/>
</dbReference>